<accession>A0A074Z0I1</accession>
<evidence type="ECO:0008006" key="5">
    <source>
        <dbReference type="Google" id="ProtNLM"/>
    </source>
</evidence>
<evidence type="ECO:0000313" key="4">
    <source>
        <dbReference type="Proteomes" id="UP000054324"/>
    </source>
</evidence>
<organism evidence="3 4">
    <name type="scientific">Opisthorchis viverrini</name>
    <name type="common">Southeast Asian liver fluke</name>
    <dbReference type="NCBI Taxonomy" id="6198"/>
    <lineage>
        <taxon>Eukaryota</taxon>
        <taxon>Metazoa</taxon>
        <taxon>Spiralia</taxon>
        <taxon>Lophotrochozoa</taxon>
        <taxon>Platyhelminthes</taxon>
        <taxon>Trematoda</taxon>
        <taxon>Digenea</taxon>
        <taxon>Opisthorchiida</taxon>
        <taxon>Opisthorchiata</taxon>
        <taxon>Opisthorchiidae</taxon>
        <taxon>Opisthorchis</taxon>
    </lineage>
</organism>
<dbReference type="PRINTS" id="PR00776">
    <property type="entry name" value="HEMOGLOBNASE"/>
</dbReference>
<evidence type="ECO:0000256" key="1">
    <source>
        <dbReference type="ARBA" id="ARBA00009941"/>
    </source>
</evidence>
<dbReference type="GeneID" id="20325168"/>
<keyword evidence="4" id="KW-1185">Reference proteome</keyword>
<dbReference type="KEGG" id="ovi:T265_11000"/>
<dbReference type="PANTHER" id="PTHR12000">
    <property type="entry name" value="HEMOGLOBINASE FAMILY MEMBER"/>
    <property type="match status" value="1"/>
</dbReference>
<comment type="similarity">
    <text evidence="1">Belongs to the peptidase C13 family.</text>
</comment>
<gene>
    <name evidence="3" type="ORF">T265_11000</name>
</gene>
<feature type="active site" description="Nucleophile" evidence="2">
    <location>
        <position position="169"/>
    </location>
</feature>
<dbReference type="GO" id="GO:0004197">
    <property type="term" value="F:cysteine-type endopeptidase activity"/>
    <property type="evidence" value="ECO:0007669"/>
    <property type="project" value="TreeGrafter"/>
</dbReference>
<sequence length="330" mass="37700">MDSENSTKSTDVPTTLVATAKEPEWLGNSDVFHAYHLVRKNKVPAENIITFAYDDIAKNRKNPFKGKVFQDYEHKDVYNGVVIDYRGRDVTPDNFMMVLKGDDKLEANKKKVLKSGPNDNVFIFFSGHGASSVIVFPGEELLAMELNDTLAYMRSKKMFNKLVLYVEACNAGSMFHDVLPSNMGIYVTTAANEDEDSSALFCSDKDIDVCLADEYSYEWLLDSEYKDIKTRTLDEQYEEVKRCTVFSHVMKYGEMRNAADRKPSCQAHLFTKSRRLFEAAREEAHEIAWHRLYRALQILEVAQQTSHLMELCKAGYEVEALIDCVHNICS</sequence>
<dbReference type="EMBL" id="KL597056">
    <property type="protein sequence ID" value="KER20453.1"/>
    <property type="molecule type" value="Genomic_DNA"/>
</dbReference>
<protein>
    <recommendedName>
        <fullName evidence="5">Peptidase C13 family protein</fullName>
    </recommendedName>
</protein>
<dbReference type="OrthoDB" id="192611at2759"/>
<dbReference type="GO" id="GO:0006624">
    <property type="term" value="P:vacuolar protein processing"/>
    <property type="evidence" value="ECO:0007669"/>
    <property type="project" value="TreeGrafter"/>
</dbReference>
<dbReference type="CTD" id="20325168"/>
<dbReference type="Pfam" id="PF01650">
    <property type="entry name" value="Peptidase_C13"/>
    <property type="match status" value="1"/>
</dbReference>
<dbReference type="GO" id="GO:0005773">
    <property type="term" value="C:vacuole"/>
    <property type="evidence" value="ECO:0007669"/>
    <property type="project" value="GOC"/>
</dbReference>
<dbReference type="AlphaFoldDB" id="A0A074Z0I1"/>
<dbReference type="RefSeq" id="XP_009175799.1">
    <property type="nucleotide sequence ID" value="XM_009177535.1"/>
</dbReference>
<dbReference type="MEROPS" id="C13.007"/>
<dbReference type="GO" id="GO:0051603">
    <property type="term" value="P:proteolysis involved in protein catabolic process"/>
    <property type="evidence" value="ECO:0007669"/>
    <property type="project" value="TreeGrafter"/>
</dbReference>
<dbReference type="PANTHER" id="PTHR12000:SF42">
    <property type="entry name" value="LEGUMAIN"/>
    <property type="match status" value="1"/>
</dbReference>
<feature type="active site" evidence="2">
    <location>
        <position position="128"/>
    </location>
</feature>
<reference evidence="3 4" key="1">
    <citation type="submission" date="2013-11" db="EMBL/GenBank/DDBJ databases">
        <title>Opisthorchis viverrini - life in the bile duct.</title>
        <authorList>
            <person name="Young N.D."/>
            <person name="Nagarajan N."/>
            <person name="Lin S.J."/>
            <person name="Korhonen P.K."/>
            <person name="Jex A.R."/>
            <person name="Hall R.S."/>
            <person name="Safavi-Hemami H."/>
            <person name="Kaewkong W."/>
            <person name="Bertrand D."/>
            <person name="Gao S."/>
            <person name="Seet Q."/>
            <person name="Wongkham S."/>
            <person name="Teh B.T."/>
            <person name="Wongkham C."/>
            <person name="Intapan P.M."/>
            <person name="Maleewong W."/>
            <person name="Yang X."/>
            <person name="Hu M."/>
            <person name="Wang Z."/>
            <person name="Hofmann A."/>
            <person name="Sternberg P.W."/>
            <person name="Tan P."/>
            <person name="Wang J."/>
            <person name="Gasser R.B."/>
        </authorList>
    </citation>
    <scope>NUCLEOTIDE SEQUENCE [LARGE SCALE GENOMIC DNA]</scope>
</reference>
<dbReference type="InterPro" id="IPR001096">
    <property type="entry name" value="Peptidase_C13"/>
</dbReference>
<dbReference type="Proteomes" id="UP000054324">
    <property type="component" value="Unassembled WGS sequence"/>
</dbReference>
<dbReference type="Gene3D" id="3.40.50.1460">
    <property type="match status" value="1"/>
</dbReference>
<name>A0A074Z0I1_OPIVI</name>
<evidence type="ECO:0000313" key="3">
    <source>
        <dbReference type="EMBL" id="KER20453.1"/>
    </source>
</evidence>
<proteinExistence type="inferred from homology"/>
<evidence type="ECO:0000256" key="2">
    <source>
        <dbReference type="PIRSR" id="PIRSR019663-1"/>
    </source>
</evidence>